<dbReference type="EMBL" id="CAEZVY010000013">
    <property type="protein sequence ID" value="CAB4636432.1"/>
    <property type="molecule type" value="Genomic_DNA"/>
</dbReference>
<organism evidence="12">
    <name type="scientific">freshwater metagenome</name>
    <dbReference type="NCBI Taxonomy" id="449393"/>
    <lineage>
        <taxon>unclassified sequences</taxon>
        <taxon>metagenomes</taxon>
        <taxon>ecological metagenomes</taxon>
    </lineage>
</organism>
<evidence type="ECO:0000256" key="1">
    <source>
        <dbReference type="ARBA" id="ARBA00004496"/>
    </source>
</evidence>
<dbReference type="SUPFAM" id="SSF55979">
    <property type="entry name" value="DNA clamp"/>
    <property type="match status" value="3"/>
</dbReference>
<dbReference type="InterPro" id="IPR022637">
    <property type="entry name" value="DNA_polIII_beta_cen"/>
</dbReference>
<evidence type="ECO:0000259" key="10">
    <source>
        <dbReference type="Pfam" id="PF02767"/>
    </source>
</evidence>
<gene>
    <name evidence="12" type="ORF">UFOPK2158_00212</name>
</gene>
<dbReference type="PANTHER" id="PTHR30478:SF0">
    <property type="entry name" value="BETA SLIDING CLAMP"/>
    <property type="match status" value="1"/>
</dbReference>
<evidence type="ECO:0000256" key="7">
    <source>
        <dbReference type="ARBA" id="ARBA00022932"/>
    </source>
</evidence>
<evidence type="ECO:0000256" key="3">
    <source>
        <dbReference type="ARBA" id="ARBA00022490"/>
    </source>
</evidence>
<dbReference type="GO" id="GO:0003887">
    <property type="term" value="F:DNA-directed DNA polymerase activity"/>
    <property type="evidence" value="ECO:0007669"/>
    <property type="project" value="UniProtKB-KW"/>
</dbReference>
<evidence type="ECO:0000256" key="2">
    <source>
        <dbReference type="ARBA" id="ARBA00010752"/>
    </source>
</evidence>
<comment type="similarity">
    <text evidence="2">Belongs to the beta sliding clamp family.</text>
</comment>
<dbReference type="InterPro" id="IPR001001">
    <property type="entry name" value="DNA_polIII_beta"/>
</dbReference>
<feature type="domain" description="DNA polymerase III beta sliding clamp C-terminal" evidence="11">
    <location>
        <begin position="249"/>
        <end position="348"/>
    </location>
</feature>
<dbReference type="CDD" id="cd00140">
    <property type="entry name" value="beta_clamp"/>
    <property type="match status" value="1"/>
</dbReference>
<keyword evidence="3" id="KW-0963">Cytoplasm</keyword>
<feature type="domain" description="DNA polymerase III beta sliding clamp N-terminal" evidence="9">
    <location>
        <begin position="1"/>
        <end position="118"/>
    </location>
</feature>
<evidence type="ECO:0000256" key="5">
    <source>
        <dbReference type="ARBA" id="ARBA00022695"/>
    </source>
</evidence>
<name>A0A6J6JGV4_9ZZZZ</name>
<dbReference type="Pfam" id="PF00712">
    <property type="entry name" value="DNA_pol3_beta"/>
    <property type="match status" value="1"/>
</dbReference>
<sequence>MKFEVNKDVFSEAVSFAVKLLPQRTTLPILSGVLIVADSSGIIISSFDYEVSAKTRIDADVSDPGTVLVSGRLLAEIAQRLPGDTVTCDVAGTSMSVKSATSKFALATMPVEEYPNLPEVSGITGSINGQEFANAVSQVATAASRDDVTPVITGVLLDVSATGLAMMATDRYRVAAKEVAWSADGVGPEGLHALIPARSLAEIGKTFSHGNEVTITIATGGDRELVAFTAADRTVTSLLIKGTFPPVQKLFPESSPNYAVVNTQDLVEATRRVALVLEREAPLRYSFTGDGVALEALGSEQAQASETIDGHIVGPDCVVSLKPQFLIDGLAAAHSEFVRIAFTQTDNPNKPGPVLITAQKSHDGDDSQNYRYLLQPNLLMR</sequence>
<keyword evidence="8" id="KW-0238">DNA-binding</keyword>
<dbReference type="GO" id="GO:0006271">
    <property type="term" value="P:DNA strand elongation involved in DNA replication"/>
    <property type="evidence" value="ECO:0007669"/>
    <property type="project" value="TreeGrafter"/>
</dbReference>
<evidence type="ECO:0000256" key="4">
    <source>
        <dbReference type="ARBA" id="ARBA00022679"/>
    </source>
</evidence>
<keyword evidence="5" id="KW-0548">Nucleotidyltransferase</keyword>
<dbReference type="PANTHER" id="PTHR30478">
    <property type="entry name" value="DNA POLYMERASE III SUBUNIT BETA"/>
    <property type="match status" value="1"/>
</dbReference>
<dbReference type="AlphaFoldDB" id="A0A6J6JGV4"/>
<dbReference type="GO" id="GO:0009360">
    <property type="term" value="C:DNA polymerase III complex"/>
    <property type="evidence" value="ECO:0007669"/>
    <property type="project" value="InterPro"/>
</dbReference>
<evidence type="ECO:0000256" key="8">
    <source>
        <dbReference type="ARBA" id="ARBA00023125"/>
    </source>
</evidence>
<keyword evidence="7" id="KW-0239">DNA-directed DNA polymerase</keyword>
<dbReference type="NCBIfam" id="TIGR00663">
    <property type="entry name" value="dnan"/>
    <property type="match status" value="1"/>
</dbReference>
<dbReference type="Gene3D" id="3.10.150.10">
    <property type="entry name" value="DNA Polymerase III, subunit A, domain 2"/>
    <property type="match status" value="3"/>
</dbReference>
<dbReference type="InterPro" id="IPR022634">
    <property type="entry name" value="DNA_polIII_beta_N"/>
</dbReference>
<protein>
    <submittedName>
        <fullName evidence="12">Unannotated protein</fullName>
    </submittedName>
</protein>
<dbReference type="InterPro" id="IPR022635">
    <property type="entry name" value="DNA_polIII_beta_C"/>
</dbReference>
<comment type="subcellular location">
    <subcellularLocation>
        <location evidence="1">Cytoplasm</location>
    </subcellularLocation>
</comment>
<dbReference type="GO" id="GO:0003677">
    <property type="term" value="F:DNA binding"/>
    <property type="evidence" value="ECO:0007669"/>
    <property type="project" value="UniProtKB-KW"/>
</dbReference>
<accession>A0A6J6JGV4</accession>
<reference evidence="12" key="1">
    <citation type="submission" date="2020-05" db="EMBL/GenBank/DDBJ databases">
        <authorList>
            <person name="Chiriac C."/>
            <person name="Salcher M."/>
            <person name="Ghai R."/>
            <person name="Kavagutti S V."/>
        </authorList>
    </citation>
    <scope>NUCLEOTIDE SEQUENCE</scope>
</reference>
<feature type="domain" description="DNA polymerase III beta sliding clamp central" evidence="10">
    <location>
        <begin position="127"/>
        <end position="245"/>
    </location>
</feature>
<dbReference type="Pfam" id="PF02768">
    <property type="entry name" value="DNA_pol3_beta_3"/>
    <property type="match status" value="1"/>
</dbReference>
<keyword evidence="6" id="KW-0235">DNA replication</keyword>
<dbReference type="PIRSF" id="PIRSF000804">
    <property type="entry name" value="DNA_pol_III_b"/>
    <property type="match status" value="1"/>
</dbReference>
<dbReference type="GO" id="GO:0008408">
    <property type="term" value="F:3'-5' exonuclease activity"/>
    <property type="evidence" value="ECO:0007669"/>
    <property type="project" value="InterPro"/>
</dbReference>
<evidence type="ECO:0000256" key="6">
    <source>
        <dbReference type="ARBA" id="ARBA00022705"/>
    </source>
</evidence>
<proteinExistence type="inferred from homology"/>
<dbReference type="Pfam" id="PF02767">
    <property type="entry name" value="DNA_pol3_beta_2"/>
    <property type="match status" value="1"/>
</dbReference>
<keyword evidence="4" id="KW-0808">Transferase</keyword>
<dbReference type="SMART" id="SM00480">
    <property type="entry name" value="POL3Bc"/>
    <property type="match status" value="1"/>
</dbReference>
<evidence type="ECO:0000259" key="9">
    <source>
        <dbReference type="Pfam" id="PF00712"/>
    </source>
</evidence>
<dbReference type="GO" id="GO:0005737">
    <property type="term" value="C:cytoplasm"/>
    <property type="evidence" value="ECO:0007669"/>
    <property type="project" value="UniProtKB-SubCell"/>
</dbReference>
<dbReference type="InterPro" id="IPR046938">
    <property type="entry name" value="DNA_clamp_sf"/>
</dbReference>
<evidence type="ECO:0000313" key="12">
    <source>
        <dbReference type="EMBL" id="CAB4636432.1"/>
    </source>
</evidence>
<evidence type="ECO:0000259" key="11">
    <source>
        <dbReference type="Pfam" id="PF02768"/>
    </source>
</evidence>